<gene>
    <name evidence="7" type="ORF">ALC57_06544</name>
</gene>
<feature type="non-terminal residue" evidence="7">
    <location>
        <position position="1"/>
    </location>
</feature>
<dbReference type="Proteomes" id="UP000078492">
    <property type="component" value="Unassembled WGS sequence"/>
</dbReference>
<dbReference type="AlphaFoldDB" id="A0A151J8E2"/>
<comment type="function">
    <text evidence="5">Involved in transvection phenomena (= synapsis-dependent gene expression), where the synaptic pairing of chromosomes carrying genes with which zeste interacts influences the expression of these genes. Zeste binds to DNA and stimulates transcription from a nearby promoter.</text>
</comment>
<evidence type="ECO:0000256" key="4">
    <source>
        <dbReference type="ARBA" id="ARBA00023163"/>
    </source>
</evidence>
<feature type="domain" description="Myb/SANT-like DNA-binding" evidence="6">
    <location>
        <begin position="11"/>
        <end position="84"/>
    </location>
</feature>
<accession>A0A151J8E2</accession>
<proteinExistence type="predicted"/>
<evidence type="ECO:0000313" key="7">
    <source>
        <dbReference type="EMBL" id="KYN21089.1"/>
    </source>
</evidence>
<dbReference type="PANTHER" id="PTHR23098">
    <property type="entry name" value="AGAP001331-PA-RELATED"/>
    <property type="match status" value="1"/>
</dbReference>
<keyword evidence="3" id="KW-0805">Transcription regulation</keyword>
<reference evidence="7 8" key="1">
    <citation type="submission" date="2015-09" db="EMBL/GenBank/DDBJ databases">
        <title>Trachymyrmex cornetzi WGS genome.</title>
        <authorList>
            <person name="Nygaard S."/>
            <person name="Hu H."/>
            <person name="Boomsma J."/>
            <person name="Zhang G."/>
        </authorList>
    </citation>
    <scope>NUCLEOTIDE SEQUENCE [LARGE SCALE GENOMIC DNA]</scope>
    <source>
        <strain evidence="7">Tcor2-1</strain>
        <tissue evidence="7">Whole body</tissue>
    </source>
</reference>
<keyword evidence="4" id="KW-0804">Transcription</keyword>
<dbReference type="Pfam" id="PF13873">
    <property type="entry name" value="Myb_DNA-bind_5"/>
    <property type="match status" value="1"/>
</dbReference>
<name>A0A151J8E2_9HYME</name>
<dbReference type="PANTHER" id="PTHR23098:SF16">
    <property type="entry name" value="REGULATORY PROTEIN ZESTE"/>
    <property type="match status" value="1"/>
</dbReference>
<keyword evidence="8" id="KW-1185">Reference proteome</keyword>
<dbReference type="STRING" id="471704.A0A151J8E2"/>
<evidence type="ECO:0000313" key="8">
    <source>
        <dbReference type="Proteomes" id="UP000078492"/>
    </source>
</evidence>
<dbReference type="EMBL" id="KQ979542">
    <property type="protein sequence ID" value="KYN21089.1"/>
    <property type="molecule type" value="Genomic_DNA"/>
</dbReference>
<protein>
    <recommendedName>
        <fullName evidence="2">Regulatory protein zeste</fullName>
    </recommendedName>
</protein>
<evidence type="ECO:0000256" key="3">
    <source>
        <dbReference type="ARBA" id="ARBA00023015"/>
    </source>
</evidence>
<dbReference type="InterPro" id="IPR028002">
    <property type="entry name" value="Myb_DNA-bind_5"/>
</dbReference>
<evidence type="ECO:0000256" key="1">
    <source>
        <dbReference type="ARBA" id="ARBA00011764"/>
    </source>
</evidence>
<evidence type="ECO:0000256" key="5">
    <source>
        <dbReference type="ARBA" id="ARBA00025466"/>
    </source>
</evidence>
<evidence type="ECO:0000256" key="2">
    <source>
        <dbReference type="ARBA" id="ARBA00016807"/>
    </source>
</evidence>
<evidence type="ECO:0000259" key="6">
    <source>
        <dbReference type="Pfam" id="PF13873"/>
    </source>
</evidence>
<organism evidence="7 8">
    <name type="scientific">Trachymyrmex cornetzi</name>
    <dbReference type="NCBI Taxonomy" id="471704"/>
    <lineage>
        <taxon>Eukaryota</taxon>
        <taxon>Metazoa</taxon>
        <taxon>Ecdysozoa</taxon>
        <taxon>Arthropoda</taxon>
        <taxon>Hexapoda</taxon>
        <taxon>Insecta</taxon>
        <taxon>Pterygota</taxon>
        <taxon>Neoptera</taxon>
        <taxon>Endopterygota</taxon>
        <taxon>Hymenoptera</taxon>
        <taxon>Apocrita</taxon>
        <taxon>Aculeata</taxon>
        <taxon>Formicoidea</taxon>
        <taxon>Formicidae</taxon>
        <taxon>Myrmicinae</taxon>
        <taxon>Trachymyrmex</taxon>
    </lineage>
</organism>
<sequence length="275" mass="30938">KNSKARQGRANQRQIETLVGYLENHPHVASGKFNMMNAKENLDGSWEDLCSYLNSLATDGKQKDVKSWKTTWRDYKSKVSDKIQKLRSGRAKTGNNPINITLSDLDKRILGIIGHDYVEGLANVPDSFPEEQINAIEELAAGNRDIEDIGPAPIIIPELNYNDVEENNINNIQLESETCINNESLTTQENVIIEFVEPSTSKDTETVITVQFSDARISFQNIADKHADAMIVTNAMKSQADTVVKISDVIDKMIKNEERQTQLLQMIFQALNNEK</sequence>
<comment type="subunit">
    <text evidence="1">Self-associates forming complexes of several hundred monomers.</text>
</comment>
<dbReference type="GO" id="GO:0005634">
    <property type="term" value="C:nucleus"/>
    <property type="evidence" value="ECO:0007669"/>
    <property type="project" value="TreeGrafter"/>
</dbReference>